<dbReference type="NCBIfam" id="NF006543">
    <property type="entry name" value="PRK09039.1-2"/>
    <property type="match status" value="1"/>
</dbReference>
<evidence type="ECO:0000256" key="1">
    <source>
        <dbReference type="PROSITE-ProRule" id="PRU00473"/>
    </source>
</evidence>
<dbReference type="GO" id="GO:0016020">
    <property type="term" value="C:membrane"/>
    <property type="evidence" value="ECO:0007669"/>
    <property type="project" value="UniProtKB-UniRule"/>
</dbReference>
<protein>
    <submittedName>
        <fullName evidence="5">Chemotaxis protein MotB</fullName>
    </submittedName>
</protein>
<keyword evidence="3" id="KW-0812">Transmembrane</keyword>
<evidence type="ECO:0000259" key="4">
    <source>
        <dbReference type="PROSITE" id="PS51123"/>
    </source>
</evidence>
<feature type="coiled-coil region" evidence="2">
    <location>
        <begin position="46"/>
        <end position="171"/>
    </location>
</feature>
<dbReference type="Gene3D" id="3.30.1330.60">
    <property type="entry name" value="OmpA-like domain"/>
    <property type="match status" value="1"/>
</dbReference>
<gene>
    <name evidence="5" type="ORF">GGQ59_000398</name>
</gene>
<dbReference type="Proteomes" id="UP000563524">
    <property type="component" value="Unassembled WGS sequence"/>
</dbReference>
<dbReference type="Gene3D" id="1.10.287.1490">
    <property type="match status" value="1"/>
</dbReference>
<feature type="domain" description="OmpA-like" evidence="4">
    <location>
        <begin position="207"/>
        <end position="336"/>
    </location>
</feature>
<name>A0A840I129_9PROT</name>
<dbReference type="PANTHER" id="PTHR30329:SF21">
    <property type="entry name" value="LIPOPROTEIN YIAD-RELATED"/>
    <property type="match status" value="1"/>
</dbReference>
<evidence type="ECO:0000313" key="6">
    <source>
        <dbReference type="Proteomes" id="UP000563524"/>
    </source>
</evidence>
<evidence type="ECO:0000256" key="3">
    <source>
        <dbReference type="SAM" id="Phobius"/>
    </source>
</evidence>
<dbReference type="PANTHER" id="PTHR30329">
    <property type="entry name" value="STATOR ELEMENT OF FLAGELLAR MOTOR COMPLEX"/>
    <property type="match status" value="1"/>
</dbReference>
<dbReference type="SUPFAM" id="SSF103088">
    <property type="entry name" value="OmpA-like"/>
    <property type="match status" value="1"/>
</dbReference>
<dbReference type="InterPro" id="IPR036737">
    <property type="entry name" value="OmpA-like_sf"/>
</dbReference>
<dbReference type="CDD" id="cd07185">
    <property type="entry name" value="OmpA_C-like"/>
    <property type="match status" value="1"/>
</dbReference>
<dbReference type="InterPro" id="IPR006665">
    <property type="entry name" value="OmpA-like"/>
</dbReference>
<dbReference type="EMBL" id="JACHOB010000001">
    <property type="protein sequence ID" value="MBB4657898.1"/>
    <property type="molecule type" value="Genomic_DNA"/>
</dbReference>
<feature type="transmembrane region" description="Helical" evidence="3">
    <location>
        <begin position="21"/>
        <end position="42"/>
    </location>
</feature>
<evidence type="ECO:0000256" key="2">
    <source>
        <dbReference type="SAM" id="Coils"/>
    </source>
</evidence>
<organism evidence="5 6">
    <name type="scientific">Parvularcula dongshanensis</name>
    <dbReference type="NCBI Taxonomy" id="1173995"/>
    <lineage>
        <taxon>Bacteria</taxon>
        <taxon>Pseudomonadati</taxon>
        <taxon>Pseudomonadota</taxon>
        <taxon>Alphaproteobacteria</taxon>
        <taxon>Parvularculales</taxon>
        <taxon>Parvularculaceae</taxon>
        <taxon>Parvularcula</taxon>
    </lineage>
</organism>
<keyword evidence="2" id="KW-0175">Coiled coil</keyword>
<dbReference type="Pfam" id="PF00691">
    <property type="entry name" value="OmpA"/>
    <property type="match status" value="1"/>
</dbReference>
<accession>A0A840I129</accession>
<keyword evidence="1 3" id="KW-0472">Membrane</keyword>
<dbReference type="InterPro" id="IPR050330">
    <property type="entry name" value="Bact_OuterMem_StrucFunc"/>
</dbReference>
<keyword evidence="3" id="KW-1133">Transmembrane helix</keyword>
<dbReference type="PROSITE" id="PS51123">
    <property type="entry name" value="OMPA_2"/>
    <property type="match status" value="1"/>
</dbReference>
<comment type="caution">
    <text evidence="5">The sequence shown here is derived from an EMBL/GenBank/DDBJ whole genome shotgun (WGS) entry which is preliminary data.</text>
</comment>
<keyword evidence="6" id="KW-1185">Reference proteome</keyword>
<reference evidence="5 6" key="1">
    <citation type="submission" date="2020-08" db="EMBL/GenBank/DDBJ databases">
        <title>Genomic Encyclopedia of Type Strains, Phase IV (KMG-IV): sequencing the most valuable type-strain genomes for metagenomic binning, comparative biology and taxonomic classification.</title>
        <authorList>
            <person name="Goeker M."/>
        </authorList>
    </citation>
    <scope>NUCLEOTIDE SEQUENCE [LARGE SCALE GENOMIC DNA]</scope>
    <source>
        <strain evidence="5 6">DSM 102850</strain>
    </source>
</reference>
<sequence length="336" mass="36976">MARRRSSSQEANIWPGFVDGLSTLLLVVMFVLSIFVVAQFYLGEQITQKDSQLAALTARLDNLAEQLGLAQAERDRLQARVLNLQNTISAKDEQLAALTTELQAAGDAIAAGTEDLEAERALTEEQRSEIATLNAQLSALRQQLASLQEALEAAEAKDAEQQAQIENLSARVNSALTRKIEELAAVRSRFFEGLREALGDRQDIRVVGDRFVFESDVLFGSCSATLSQAGQTELAKLADTLLEIQDQIPDDIAWVLRVDGHADQEALGPACRARFESNWHLSSARAISVVQYLGARGVARRRLVAAGFGEYQPLVDGRDPESLARNRRIEFKLTER</sequence>
<dbReference type="RefSeq" id="WP_183815338.1">
    <property type="nucleotide sequence ID" value="NZ_JACHOB010000001.1"/>
</dbReference>
<proteinExistence type="predicted"/>
<dbReference type="AlphaFoldDB" id="A0A840I129"/>
<evidence type="ECO:0000313" key="5">
    <source>
        <dbReference type="EMBL" id="MBB4657898.1"/>
    </source>
</evidence>